<evidence type="ECO:0000313" key="8">
    <source>
        <dbReference type="EMBL" id="AGF77070.1"/>
    </source>
</evidence>
<keyword evidence="9" id="KW-1185">Reference proteome</keyword>
<keyword evidence="3 6" id="KW-0812">Transmembrane</keyword>
<evidence type="ECO:0000256" key="2">
    <source>
        <dbReference type="ARBA" id="ARBA00022475"/>
    </source>
</evidence>
<dbReference type="EMBL" id="CP003985">
    <property type="protein sequence ID" value="AGF77070.1"/>
    <property type="molecule type" value="Genomic_DNA"/>
</dbReference>
<feature type="transmembrane region" description="Helical" evidence="6">
    <location>
        <begin position="213"/>
        <end position="236"/>
    </location>
</feature>
<accession>M1PBD8</accession>
<evidence type="ECO:0000256" key="1">
    <source>
        <dbReference type="ARBA" id="ARBA00004651"/>
    </source>
</evidence>
<organism evidence="8 9">
    <name type="scientific">Desulfocapsa sulfexigens (strain DSM 10523 / SB164P1)</name>
    <dbReference type="NCBI Taxonomy" id="1167006"/>
    <lineage>
        <taxon>Bacteria</taxon>
        <taxon>Pseudomonadati</taxon>
        <taxon>Thermodesulfobacteriota</taxon>
        <taxon>Desulfobulbia</taxon>
        <taxon>Desulfobulbales</taxon>
        <taxon>Desulfocapsaceae</taxon>
        <taxon>Desulfocapsa</taxon>
    </lineage>
</organism>
<dbReference type="InterPro" id="IPR000620">
    <property type="entry name" value="EamA_dom"/>
</dbReference>
<dbReference type="HOGENOM" id="CLU_033863_4_1_7"/>
<keyword evidence="2" id="KW-1003">Cell membrane</keyword>
<dbReference type="STRING" id="1167006.UWK_00487"/>
<dbReference type="KEGG" id="dsf:UWK_00487"/>
<feature type="transmembrane region" description="Helical" evidence="6">
    <location>
        <begin position="126"/>
        <end position="142"/>
    </location>
</feature>
<dbReference type="Pfam" id="PF00892">
    <property type="entry name" value="EamA"/>
    <property type="match status" value="2"/>
</dbReference>
<gene>
    <name evidence="8" type="ordered locus">UWK_00487</name>
</gene>
<feature type="transmembrane region" description="Helical" evidence="6">
    <location>
        <begin position="273"/>
        <end position="294"/>
    </location>
</feature>
<feature type="transmembrane region" description="Helical" evidence="6">
    <location>
        <begin position="12"/>
        <end position="32"/>
    </location>
</feature>
<sequence length="296" mass="32544">MKQSNSQILPTLCLLLATFLWASSFIALKLAFVDYHPMVVIAGRMVVASLAFFFLLPRFRKIRIRHQDFKLLGFMALCEPCLYFIFEALALKNTSASQASMITTMLPLLVAVASGIFLAERFSLQNIIGLGLAMAGAFGLSIGGDINEQAPSPLLGNLFEFLAMVCATAYTIAIKKLTSRYSPLFLTAVQAWVGALFFLPMLLLPQIQVPDNFILIPTAAIVYLGLAVTIVAYGSYNYALSAMDAGKASIYVNLIPLFTILLSWIVFKESFSLFQYCAGFVIFFGVGLSQGFWIKK</sequence>
<feature type="transmembrane region" description="Helical" evidence="6">
    <location>
        <begin position="184"/>
        <end position="207"/>
    </location>
</feature>
<feature type="transmembrane region" description="Helical" evidence="6">
    <location>
        <begin position="248"/>
        <end position="267"/>
    </location>
</feature>
<dbReference type="PANTHER" id="PTHR32322">
    <property type="entry name" value="INNER MEMBRANE TRANSPORTER"/>
    <property type="match status" value="1"/>
</dbReference>
<evidence type="ECO:0000259" key="7">
    <source>
        <dbReference type="Pfam" id="PF00892"/>
    </source>
</evidence>
<proteinExistence type="predicted"/>
<keyword evidence="4 6" id="KW-1133">Transmembrane helix</keyword>
<feature type="transmembrane region" description="Helical" evidence="6">
    <location>
        <begin position="98"/>
        <end position="119"/>
    </location>
</feature>
<dbReference type="GO" id="GO:0005886">
    <property type="term" value="C:plasma membrane"/>
    <property type="evidence" value="ECO:0007669"/>
    <property type="project" value="UniProtKB-SubCell"/>
</dbReference>
<keyword evidence="5 6" id="KW-0472">Membrane</keyword>
<feature type="transmembrane region" description="Helical" evidence="6">
    <location>
        <begin position="38"/>
        <end position="57"/>
    </location>
</feature>
<comment type="subcellular location">
    <subcellularLocation>
        <location evidence="1">Cell membrane</location>
        <topology evidence="1">Multi-pass membrane protein</topology>
    </subcellularLocation>
</comment>
<reference evidence="9" key="1">
    <citation type="journal article" date="2013" name="Stand. Genomic Sci.">
        <title>Complete genome sequence of Desulfocapsa sulfexigens, a marine deltaproteobacterium specialized in disproportionating inorganic sulfur compounds.</title>
        <authorList>
            <person name="Finster K.W."/>
            <person name="Kjeldsen K.U."/>
            <person name="Kube M."/>
            <person name="Reinhardt R."/>
            <person name="Mussmann M."/>
            <person name="Amann R."/>
            <person name="Schreiber L."/>
        </authorList>
    </citation>
    <scope>NUCLEOTIDE SEQUENCE [LARGE SCALE GENOMIC DNA]</scope>
    <source>
        <strain evidence="9">DSM 10523 / SB164P1</strain>
    </source>
</reference>
<feature type="transmembrane region" description="Helical" evidence="6">
    <location>
        <begin position="69"/>
        <end position="86"/>
    </location>
</feature>
<dbReference type="Proteomes" id="UP000011721">
    <property type="component" value="Chromosome"/>
</dbReference>
<dbReference type="PATRIC" id="fig|1167006.5.peg.553"/>
<dbReference type="PANTHER" id="PTHR32322:SF18">
    <property type="entry name" value="S-ADENOSYLMETHIONINE_S-ADENOSYLHOMOCYSTEINE TRANSPORTER"/>
    <property type="match status" value="1"/>
</dbReference>
<name>M1PBD8_DESSD</name>
<dbReference type="eggNOG" id="COG0697">
    <property type="taxonomic scope" value="Bacteria"/>
</dbReference>
<dbReference type="OrthoDB" id="5416392at2"/>
<dbReference type="SUPFAM" id="SSF103481">
    <property type="entry name" value="Multidrug resistance efflux transporter EmrE"/>
    <property type="match status" value="2"/>
</dbReference>
<dbReference type="AlphaFoldDB" id="M1PBD8"/>
<protein>
    <submittedName>
        <fullName evidence="8">DMT(Drug/metabolite transporter) superfamily permease</fullName>
    </submittedName>
</protein>
<dbReference type="InterPro" id="IPR050638">
    <property type="entry name" value="AA-Vitamin_Transporters"/>
</dbReference>
<evidence type="ECO:0000256" key="6">
    <source>
        <dbReference type="SAM" id="Phobius"/>
    </source>
</evidence>
<evidence type="ECO:0000256" key="5">
    <source>
        <dbReference type="ARBA" id="ARBA00023136"/>
    </source>
</evidence>
<evidence type="ECO:0000256" key="4">
    <source>
        <dbReference type="ARBA" id="ARBA00022989"/>
    </source>
</evidence>
<feature type="domain" description="EamA" evidence="7">
    <location>
        <begin position="155"/>
        <end position="288"/>
    </location>
</feature>
<dbReference type="InterPro" id="IPR037185">
    <property type="entry name" value="EmrE-like"/>
</dbReference>
<feature type="domain" description="EamA" evidence="7">
    <location>
        <begin position="12"/>
        <end position="141"/>
    </location>
</feature>
<dbReference type="RefSeq" id="WP_015402768.1">
    <property type="nucleotide sequence ID" value="NC_020304.1"/>
</dbReference>
<evidence type="ECO:0000313" key="9">
    <source>
        <dbReference type="Proteomes" id="UP000011721"/>
    </source>
</evidence>
<evidence type="ECO:0000256" key="3">
    <source>
        <dbReference type="ARBA" id="ARBA00022692"/>
    </source>
</evidence>
<feature type="transmembrane region" description="Helical" evidence="6">
    <location>
        <begin position="154"/>
        <end position="172"/>
    </location>
</feature>